<dbReference type="InterPro" id="IPR033130">
    <property type="entry name" value="RNase_T2_His_AS_2"/>
</dbReference>
<dbReference type="Pfam" id="PF00445">
    <property type="entry name" value="Ribonuclease_T2"/>
    <property type="match status" value="1"/>
</dbReference>
<gene>
    <name evidence="3" type="ORF">EZS28_015004</name>
</gene>
<dbReference type="OrthoDB" id="435754at2759"/>
<dbReference type="InterPro" id="IPR036430">
    <property type="entry name" value="RNase_T2-like_sf"/>
</dbReference>
<organism evidence="3 4">
    <name type="scientific">Streblomastix strix</name>
    <dbReference type="NCBI Taxonomy" id="222440"/>
    <lineage>
        <taxon>Eukaryota</taxon>
        <taxon>Metamonada</taxon>
        <taxon>Preaxostyla</taxon>
        <taxon>Oxymonadida</taxon>
        <taxon>Streblomastigidae</taxon>
        <taxon>Streblomastix</taxon>
    </lineage>
</organism>
<dbReference type="PANTHER" id="PTHR11240">
    <property type="entry name" value="RIBONUCLEASE T2"/>
    <property type="match status" value="1"/>
</dbReference>
<dbReference type="Proteomes" id="UP000324800">
    <property type="component" value="Unassembled WGS sequence"/>
</dbReference>
<dbReference type="GO" id="GO:0033897">
    <property type="term" value="F:ribonuclease T2 activity"/>
    <property type="evidence" value="ECO:0007669"/>
    <property type="project" value="InterPro"/>
</dbReference>
<sequence length="221" mass="24671">MQLIQTNGTVGDYNYLVLAGIYLGSACLADQSKSGVGPVRGTKNITVHGLWPENPDRTYPECCVLDYPFNASELDGIDDLTKYWVSTKGKDNNFYSHEWETHGVCSLDLFPSEKKFFSAVVKMMKRVNLDAILQSAHITPGPQQQSKDAVKQALKKGLGADVALQCEIVNGIRLLSNIYFCVDHTQELPITKCSQDFLQDYEKSCPDSFVMPEVPDQCYRS</sequence>
<dbReference type="SUPFAM" id="SSF55895">
    <property type="entry name" value="Ribonuclease Rh-like"/>
    <property type="match status" value="1"/>
</dbReference>
<dbReference type="GO" id="GO:0006401">
    <property type="term" value="P:RNA catabolic process"/>
    <property type="evidence" value="ECO:0007669"/>
    <property type="project" value="TreeGrafter"/>
</dbReference>
<dbReference type="EMBL" id="SNRW01003576">
    <property type="protein sequence ID" value="KAA6389469.1"/>
    <property type="molecule type" value="Genomic_DNA"/>
</dbReference>
<protein>
    <submittedName>
        <fullName evidence="3">Putative extracellular ribonuclease LE</fullName>
    </submittedName>
</protein>
<evidence type="ECO:0000313" key="4">
    <source>
        <dbReference type="Proteomes" id="UP000324800"/>
    </source>
</evidence>
<evidence type="ECO:0000256" key="2">
    <source>
        <dbReference type="RuleBase" id="RU004328"/>
    </source>
</evidence>
<accession>A0A5J4W4V2</accession>
<dbReference type="GO" id="GO:0005576">
    <property type="term" value="C:extracellular region"/>
    <property type="evidence" value="ECO:0007669"/>
    <property type="project" value="TreeGrafter"/>
</dbReference>
<dbReference type="Gene3D" id="3.90.730.10">
    <property type="entry name" value="Ribonuclease T2-like"/>
    <property type="match status" value="1"/>
</dbReference>
<reference evidence="3 4" key="1">
    <citation type="submission" date="2019-03" db="EMBL/GenBank/DDBJ databases">
        <title>Single cell metagenomics reveals metabolic interactions within the superorganism composed of flagellate Streblomastix strix and complex community of Bacteroidetes bacteria on its surface.</title>
        <authorList>
            <person name="Treitli S.C."/>
            <person name="Kolisko M."/>
            <person name="Husnik F."/>
            <person name="Keeling P."/>
            <person name="Hampl V."/>
        </authorList>
    </citation>
    <scope>NUCLEOTIDE SEQUENCE [LARGE SCALE GENOMIC DNA]</scope>
    <source>
        <strain evidence="3">ST1C</strain>
    </source>
</reference>
<evidence type="ECO:0000313" key="3">
    <source>
        <dbReference type="EMBL" id="KAA6389469.1"/>
    </source>
</evidence>
<comment type="similarity">
    <text evidence="1 2">Belongs to the RNase T2 family.</text>
</comment>
<dbReference type="GO" id="GO:0003723">
    <property type="term" value="F:RNA binding"/>
    <property type="evidence" value="ECO:0007669"/>
    <property type="project" value="InterPro"/>
</dbReference>
<evidence type="ECO:0000256" key="1">
    <source>
        <dbReference type="ARBA" id="ARBA00007469"/>
    </source>
</evidence>
<dbReference type="PROSITE" id="PS00531">
    <property type="entry name" value="RNASE_T2_2"/>
    <property type="match status" value="1"/>
</dbReference>
<dbReference type="AlphaFoldDB" id="A0A5J4W4V2"/>
<comment type="caution">
    <text evidence="3">The sequence shown here is derived from an EMBL/GenBank/DDBJ whole genome shotgun (WGS) entry which is preliminary data.</text>
</comment>
<proteinExistence type="inferred from homology"/>
<dbReference type="PANTHER" id="PTHR11240:SF22">
    <property type="entry name" value="RIBONUCLEASE T2"/>
    <property type="match status" value="1"/>
</dbReference>
<name>A0A5J4W4V2_9EUKA</name>
<dbReference type="InterPro" id="IPR001568">
    <property type="entry name" value="RNase_T2-like"/>
</dbReference>